<dbReference type="Proteomes" id="UP001497535">
    <property type="component" value="Unassembled WGS sequence"/>
</dbReference>
<gene>
    <name evidence="1" type="ORF">MENTE1834_LOCUS18959</name>
</gene>
<keyword evidence="2" id="KW-1185">Reference proteome</keyword>
<evidence type="ECO:0000313" key="1">
    <source>
        <dbReference type="EMBL" id="CAK5071650.1"/>
    </source>
</evidence>
<evidence type="ECO:0000313" key="2">
    <source>
        <dbReference type="Proteomes" id="UP001497535"/>
    </source>
</evidence>
<comment type="caution">
    <text evidence="1">The sequence shown here is derived from an EMBL/GenBank/DDBJ whole genome shotgun (WGS) entry which is preliminary data.</text>
</comment>
<sequence>MAEKRIDETEFKKTVNLLQGYIKNVKEEASAIEKSGKNLHNYASKIEESLKLLMKEKEDKLTNKLHLHKFLKNVSLTADGTTVYIKGFSNMMTFGAEKPLSKENGMYFEVEFTNFKSAGIGLSTKEFDFNSNDAVGQAPKSYGFSNKGTYWSAASKFKNFDLIGFTIGDTVGCGLQFDESTKKHFIYFTRNSTFIGVKQYVNVFNGVFPTISLSGSNAAAKVNFGKTYFMYKQ</sequence>
<name>A0ACB0Z0X2_MELEN</name>
<proteinExistence type="predicted"/>
<protein>
    <submittedName>
        <fullName evidence="1">Uncharacterized protein</fullName>
    </submittedName>
</protein>
<accession>A0ACB0Z0X2</accession>
<organism evidence="1 2">
    <name type="scientific">Meloidogyne enterolobii</name>
    <name type="common">Root-knot nematode worm</name>
    <name type="synonym">Meloidogyne mayaguensis</name>
    <dbReference type="NCBI Taxonomy" id="390850"/>
    <lineage>
        <taxon>Eukaryota</taxon>
        <taxon>Metazoa</taxon>
        <taxon>Ecdysozoa</taxon>
        <taxon>Nematoda</taxon>
        <taxon>Chromadorea</taxon>
        <taxon>Rhabditida</taxon>
        <taxon>Tylenchina</taxon>
        <taxon>Tylenchomorpha</taxon>
        <taxon>Tylenchoidea</taxon>
        <taxon>Meloidogynidae</taxon>
        <taxon>Meloidogyninae</taxon>
        <taxon>Meloidogyne</taxon>
    </lineage>
</organism>
<dbReference type="EMBL" id="CAVMJV010000022">
    <property type="protein sequence ID" value="CAK5071650.1"/>
    <property type="molecule type" value="Genomic_DNA"/>
</dbReference>
<reference evidence="1" key="1">
    <citation type="submission" date="2023-11" db="EMBL/GenBank/DDBJ databases">
        <authorList>
            <person name="Poullet M."/>
        </authorList>
    </citation>
    <scope>NUCLEOTIDE SEQUENCE</scope>
    <source>
        <strain evidence="1">E1834</strain>
    </source>
</reference>